<evidence type="ECO:0000256" key="2">
    <source>
        <dbReference type="ARBA" id="ARBA00006046"/>
    </source>
</evidence>
<dbReference type="EMBL" id="JABBGH010000002">
    <property type="protein sequence ID" value="NML66311.1"/>
    <property type="molecule type" value="Genomic_DNA"/>
</dbReference>
<name>A0A7Y0AF86_9BACT</name>
<evidence type="ECO:0000313" key="8">
    <source>
        <dbReference type="Proteomes" id="UP000559626"/>
    </source>
</evidence>
<accession>A0A7Y0AF86</accession>
<gene>
    <name evidence="7" type="primary">crtI</name>
    <name evidence="7" type="ORF">HHL22_13950</name>
</gene>
<dbReference type="SUPFAM" id="SSF51905">
    <property type="entry name" value="FAD/NAD(P)-binding domain"/>
    <property type="match status" value="1"/>
</dbReference>
<organism evidence="7 8">
    <name type="scientific">Hymenobacter polaris</name>
    <dbReference type="NCBI Taxonomy" id="2682546"/>
    <lineage>
        <taxon>Bacteria</taxon>
        <taxon>Pseudomonadati</taxon>
        <taxon>Bacteroidota</taxon>
        <taxon>Cytophagia</taxon>
        <taxon>Cytophagales</taxon>
        <taxon>Hymenobacteraceae</taxon>
        <taxon>Hymenobacter</taxon>
    </lineage>
</organism>
<dbReference type="AlphaFoldDB" id="A0A7Y0AF86"/>
<feature type="domain" description="Amine oxidase" evidence="6">
    <location>
        <begin position="16"/>
        <end position="490"/>
    </location>
</feature>
<evidence type="ECO:0000256" key="3">
    <source>
        <dbReference type="ARBA" id="ARBA00022746"/>
    </source>
</evidence>
<dbReference type="PANTHER" id="PTHR43734:SF1">
    <property type="entry name" value="PHYTOENE DESATURASE"/>
    <property type="match status" value="1"/>
</dbReference>
<sequence length="495" mass="55401">MAFSASPSAVVIGAGFAGLSAATTLAQAGWQVTLLEKNSGPGGRARVFEAQGFTFDMGPSWYWMPDVFEQYFAKFGKRVADYYDLVRLDPAYRVIFGPDDLVDIPADRAELRQLFERLEPGSGPRLDAFLAQAAYKYEVGINKFVHLPSRSLTEFLDWDIVKGALRLDLLQSMSKHARKFFSHPKLLKIIEFPVLFLGATPENTPALYSLMNYADLALGTWYPRGGMHQIVRGLVALAQEQGVHIEYNQEVTEIVVENGHTTGVRTAAGFYPADAVVAGADYQHIEQQVLAPEYRHYSPQYWNSRVMAPSSLLFYLGVNRKLDKLLHHNLFFDEDFGQHAREIYEQPQWPSRPLFYASVPSRTDPTVAPAGQENLFLLIPVAHSLDDPEATREKYYNLLMDRLEAHCGHPIRAHVVFKRSYAHRDFVADYHSFKGNAYGLANTLGQTAILKPSLKSKKVDNLYFTGQLTVPGPGVPPSLISGQVVAGEVLKEMQK</sequence>
<proteinExistence type="inferred from homology"/>
<evidence type="ECO:0000313" key="7">
    <source>
        <dbReference type="EMBL" id="NML66311.1"/>
    </source>
</evidence>
<evidence type="ECO:0000259" key="6">
    <source>
        <dbReference type="Pfam" id="PF01593"/>
    </source>
</evidence>
<dbReference type="PANTHER" id="PTHR43734">
    <property type="entry name" value="PHYTOENE DESATURASE"/>
    <property type="match status" value="1"/>
</dbReference>
<dbReference type="Proteomes" id="UP000559626">
    <property type="component" value="Unassembled WGS sequence"/>
</dbReference>
<keyword evidence="8" id="KW-1185">Reference proteome</keyword>
<dbReference type="GO" id="GO:0016117">
    <property type="term" value="P:carotenoid biosynthetic process"/>
    <property type="evidence" value="ECO:0007669"/>
    <property type="project" value="UniProtKB-KW"/>
</dbReference>
<dbReference type="GO" id="GO:0016491">
    <property type="term" value="F:oxidoreductase activity"/>
    <property type="evidence" value="ECO:0007669"/>
    <property type="project" value="UniProtKB-KW"/>
</dbReference>
<dbReference type="Gene3D" id="3.50.50.60">
    <property type="entry name" value="FAD/NAD(P)-binding domain"/>
    <property type="match status" value="2"/>
</dbReference>
<comment type="caution">
    <text evidence="7">The sequence shown here is derived from an EMBL/GenBank/DDBJ whole genome shotgun (WGS) entry which is preliminary data.</text>
</comment>
<evidence type="ECO:0000256" key="1">
    <source>
        <dbReference type="ARBA" id="ARBA00004829"/>
    </source>
</evidence>
<dbReference type="InterPro" id="IPR014105">
    <property type="entry name" value="Carotenoid/retinoid_OxRdtase"/>
</dbReference>
<evidence type="ECO:0000256" key="5">
    <source>
        <dbReference type="RuleBase" id="RU362075"/>
    </source>
</evidence>
<protein>
    <submittedName>
        <fullName evidence="7">Phytoene desaturase</fullName>
    </submittedName>
</protein>
<keyword evidence="4 5" id="KW-0560">Oxidoreductase</keyword>
<evidence type="ECO:0000256" key="4">
    <source>
        <dbReference type="ARBA" id="ARBA00023002"/>
    </source>
</evidence>
<keyword evidence="3 5" id="KW-0125">Carotenoid biosynthesis</keyword>
<comment type="pathway">
    <text evidence="1 5">Carotenoid biosynthesis.</text>
</comment>
<dbReference type="RefSeq" id="WP_169531961.1">
    <property type="nucleotide sequence ID" value="NZ_JABBGH010000002.1"/>
</dbReference>
<dbReference type="InterPro" id="IPR036188">
    <property type="entry name" value="FAD/NAD-bd_sf"/>
</dbReference>
<dbReference type="NCBIfam" id="TIGR02734">
    <property type="entry name" value="crtI_fam"/>
    <property type="match status" value="1"/>
</dbReference>
<comment type="similarity">
    <text evidence="2 5">Belongs to the carotenoid/retinoid oxidoreductase family.</text>
</comment>
<reference evidence="7 8" key="1">
    <citation type="submission" date="2020-04" db="EMBL/GenBank/DDBJ databases">
        <title>Hymenobacter polaris sp. nov., isolated from Arctic soil.</title>
        <authorList>
            <person name="Dahal R.H."/>
        </authorList>
    </citation>
    <scope>NUCLEOTIDE SEQUENCE [LARGE SCALE GENOMIC DNA]</scope>
    <source>
        <strain evidence="7 8">RP-2-7</strain>
    </source>
</reference>
<dbReference type="InterPro" id="IPR002937">
    <property type="entry name" value="Amino_oxidase"/>
</dbReference>
<dbReference type="Pfam" id="PF01593">
    <property type="entry name" value="Amino_oxidase"/>
    <property type="match status" value="1"/>
</dbReference>